<organism evidence="4 5">
    <name type="scientific">Fulvivirga sediminis</name>
    <dbReference type="NCBI Taxonomy" id="2803949"/>
    <lineage>
        <taxon>Bacteria</taxon>
        <taxon>Pseudomonadati</taxon>
        <taxon>Bacteroidota</taxon>
        <taxon>Cytophagia</taxon>
        <taxon>Cytophagales</taxon>
        <taxon>Fulvivirgaceae</taxon>
        <taxon>Fulvivirga</taxon>
    </lineage>
</organism>
<dbReference type="InterPro" id="IPR006860">
    <property type="entry name" value="FecR"/>
</dbReference>
<dbReference type="RefSeq" id="WP_202244093.1">
    <property type="nucleotide sequence ID" value="NZ_JAESIY010000004.1"/>
</dbReference>
<dbReference type="InterPro" id="IPR012373">
    <property type="entry name" value="Ferrdict_sens_TM"/>
</dbReference>
<gene>
    <name evidence="4" type="ORF">JL102_09205</name>
</gene>
<evidence type="ECO:0000313" key="4">
    <source>
        <dbReference type="EMBL" id="MBL3656306.1"/>
    </source>
</evidence>
<comment type="caution">
    <text evidence="4">The sequence shown here is derived from an EMBL/GenBank/DDBJ whole genome shotgun (WGS) entry which is preliminary data.</text>
</comment>
<dbReference type="GO" id="GO:0016989">
    <property type="term" value="F:sigma factor antagonist activity"/>
    <property type="evidence" value="ECO:0007669"/>
    <property type="project" value="TreeGrafter"/>
</dbReference>
<dbReference type="PANTHER" id="PTHR30273:SF2">
    <property type="entry name" value="PROTEIN FECR"/>
    <property type="match status" value="1"/>
</dbReference>
<evidence type="ECO:0000259" key="2">
    <source>
        <dbReference type="Pfam" id="PF04773"/>
    </source>
</evidence>
<dbReference type="AlphaFoldDB" id="A0A937K0G6"/>
<evidence type="ECO:0000256" key="1">
    <source>
        <dbReference type="SAM" id="Phobius"/>
    </source>
</evidence>
<protein>
    <submittedName>
        <fullName evidence="4">FecR family protein</fullName>
    </submittedName>
</protein>
<proteinExistence type="predicted"/>
<dbReference type="Gene3D" id="3.55.50.30">
    <property type="match status" value="1"/>
</dbReference>
<dbReference type="Pfam" id="PF04773">
    <property type="entry name" value="FecR"/>
    <property type="match status" value="1"/>
</dbReference>
<dbReference type="Proteomes" id="UP000659388">
    <property type="component" value="Unassembled WGS sequence"/>
</dbReference>
<keyword evidence="1" id="KW-1133">Transmembrane helix</keyword>
<feature type="domain" description="Protein FecR C-terminal" evidence="3">
    <location>
        <begin position="261"/>
        <end position="328"/>
    </location>
</feature>
<evidence type="ECO:0000259" key="3">
    <source>
        <dbReference type="Pfam" id="PF16344"/>
    </source>
</evidence>
<feature type="transmembrane region" description="Helical" evidence="1">
    <location>
        <begin position="89"/>
        <end position="108"/>
    </location>
</feature>
<dbReference type="PANTHER" id="PTHR30273">
    <property type="entry name" value="PERIPLASMIC SIGNAL SENSOR AND SIGMA FACTOR ACTIVATOR FECR-RELATED"/>
    <property type="match status" value="1"/>
</dbReference>
<dbReference type="EMBL" id="JAESIY010000004">
    <property type="protein sequence ID" value="MBL3656306.1"/>
    <property type="molecule type" value="Genomic_DNA"/>
</dbReference>
<reference evidence="4" key="1">
    <citation type="submission" date="2021-01" db="EMBL/GenBank/DDBJ databases">
        <title>Fulvivirga kasyanovii gen. nov., sp nov., a novel member of the phylum Bacteroidetes isolated from seawater in a mussel farm.</title>
        <authorList>
            <person name="Zhao L.-H."/>
            <person name="Wang Z.-J."/>
        </authorList>
    </citation>
    <scope>NUCLEOTIDE SEQUENCE</scope>
    <source>
        <strain evidence="4">2943</strain>
    </source>
</reference>
<dbReference type="PIRSF" id="PIRSF018266">
    <property type="entry name" value="FecR"/>
    <property type="match status" value="1"/>
</dbReference>
<dbReference type="Gene3D" id="2.60.120.1440">
    <property type="match status" value="1"/>
</dbReference>
<keyword evidence="5" id="KW-1185">Reference proteome</keyword>
<keyword evidence="1" id="KW-0472">Membrane</keyword>
<feature type="domain" description="FecR protein" evidence="2">
    <location>
        <begin position="124"/>
        <end position="216"/>
    </location>
</feature>
<keyword evidence="1" id="KW-0812">Transmembrane</keyword>
<sequence length="334" mass="37816">MDHSENHIDESLILAYLKGTPLPEDELKDVERWLENPNNQQEAQKIYQAWELSLLSRNRKVDVDAAFQRIQPKIDSSAPKGKVVNIKRTWWYVAASVIIIVTAAVFYLKKPQNKENILQLKQLTAKTVVKEFMLEDRTSVSLKKNASLTYDSTSFSQSKERLVNLKGEAFFEVAHNKDRPFSVLTSDAKITVLGTKFLVKTFPDQPTKVLVVEGKVAVKYNKSKQEIILQAQEEIMSQNDNQPISKSSANVNQLYWKTGIMQFKNDSLSSVFETLSKEFSHKIVVENEAVNHCKITATFKKQSLETIIKVIESTHNLSSHASGDSIIIKGNGCK</sequence>
<dbReference type="Pfam" id="PF16344">
    <property type="entry name" value="FecR_C"/>
    <property type="match status" value="1"/>
</dbReference>
<evidence type="ECO:0000313" key="5">
    <source>
        <dbReference type="Proteomes" id="UP000659388"/>
    </source>
</evidence>
<name>A0A937K0G6_9BACT</name>
<accession>A0A937K0G6</accession>
<dbReference type="InterPro" id="IPR032508">
    <property type="entry name" value="FecR_C"/>
</dbReference>